<organism evidence="1 2">
    <name type="scientific">Candidatus Raskinella chloraquaticus</name>
    <dbReference type="NCBI Taxonomy" id="1951219"/>
    <lineage>
        <taxon>Bacteria</taxon>
        <taxon>Pseudomonadati</taxon>
        <taxon>Pseudomonadota</taxon>
        <taxon>Alphaproteobacteria</taxon>
        <taxon>Hyphomicrobiales</taxon>
        <taxon>Phreatobacteraceae</taxon>
        <taxon>Candidatus Raskinella</taxon>
    </lineage>
</organism>
<evidence type="ECO:0000313" key="2">
    <source>
        <dbReference type="Proteomes" id="UP000192872"/>
    </source>
</evidence>
<dbReference type="Gene3D" id="3.40.630.30">
    <property type="match status" value="1"/>
</dbReference>
<dbReference type="SUPFAM" id="SSF55729">
    <property type="entry name" value="Acyl-CoA N-acyltransferases (Nat)"/>
    <property type="match status" value="1"/>
</dbReference>
<dbReference type="InterPro" id="IPR016181">
    <property type="entry name" value="Acyl_CoA_acyltransferase"/>
</dbReference>
<dbReference type="EMBL" id="LWDL01000019">
    <property type="protein sequence ID" value="OQW51381.1"/>
    <property type="molecule type" value="Genomic_DNA"/>
</dbReference>
<dbReference type="AlphaFoldDB" id="A0A1W9HVW1"/>
<dbReference type="InterPro" id="IPR007434">
    <property type="entry name" value="FemAB-like"/>
</dbReference>
<dbReference type="PANTHER" id="PTHR47017:SF1">
    <property type="entry name" value="ACYL-COA"/>
    <property type="match status" value="1"/>
</dbReference>
<evidence type="ECO:0008006" key="3">
    <source>
        <dbReference type="Google" id="ProtNLM"/>
    </source>
</evidence>
<comment type="caution">
    <text evidence="1">The sequence shown here is derived from an EMBL/GenBank/DDBJ whole genome shotgun (WGS) entry which is preliminary data.</text>
</comment>
<name>A0A1W9HVW1_9HYPH</name>
<gene>
    <name evidence="1" type="ORF">A4S15_11145</name>
</gene>
<dbReference type="PANTHER" id="PTHR47017">
    <property type="entry name" value="ACYL-COA"/>
    <property type="match status" value="1"/>
</dbReference>
<dbReference type="Proteomes" id="UP000192872">
    <property type="component" value="Unassembled WGS sequence"/>
</dbReference>
<reference evidence="1 2" key="1">
    <citation type="journal article" date="2017" name="Water Res.">
        <title>Comammox in drinking water systems.</title>
        <authorList>
            <person name="Wang Y."/>
            <person name="Ma L."/>
            <person name="Mao Y."/>
            <person name="Jiang X."/>
            <person name="Xia Y."/>
            <person name="Yu K."/>
            <person name="Li B."/>
            <person name="Zhang T."/>
        </authorList>
    </citation>
    <scope>NUCLEOTIDE SEQUENCE [LARGE SCALE GENOMIC DNA]</scope>
    <source>
        <strain evidence="1">SG_bin8</strain>
    </source>
</reference>
<protein>
    <recommendedName>
        <fullName evidence="3">GNAT family N-acetyltransferase</fullName>
    </recommendedName>
</protein>
<evidence type="ECO:0000313" key="1">
    <source>
        <dbReference type="EMBL" id="OQW51381.1"/>
    </source>
</evidence>
<dbReference type="RefSeq" id="WP_376802469.1">
    <property type="nucleotide sequence ID" value="NZ_DBNB01000015.1"/>
</dbReference>
<dbReference type="STRING" id="1827387.A4S15_11145"/>
<accession>A0A1W9HVW1</accession>
<sequence>MSEAPASLTIRTYASLTDIPATAWNACARPAAASPSCEDNPSLSHQFLAALEQSGTVSPGTGWAPHHLAVEQDKQVIAVAPAYIKSHSMGEYVFDHSWADAYERAGGRYYPKLQLAVPFTPIPGGRFLAKEGPHSAAAQDVLMASIAALVERSNLSSAHATFLSQAECQRASQHGFLQRQDQQFHWHNHEYLTFDDFLEALASRKRKAIRRERREALEPAITIERLTGSDITEAHWDAFFSFYMDTSARKWGRPYLNRLFFSLIGERMSDQILLVMARRDGRYIAGALNLIGSHALYGRNWGALEHHPFLHFELCYYQAIDFAIERGLARVEAGAQGEHKLARGYLPSPTYSAHYIANVGFRRAVAAYLERERSAVDDMIETLTELGPFRRGAAEIDS</sequence>
<proteinExistence type="predicted"/>
<dbReference type="Pfam" id="PF04339">
    <property type="entry name" value="FemAB_like"/>
    <property type="match status" value="1"/>
</dbReference>